<evidence type="ECO:0000313" key="1">
    <source>
        <dbReference type="EMBL" id="AMO55780.1"/>
    </source>
</evidence>
<dbReference type="KEGG" id="emp:EZMO1_1625"/>
<evidence type="ECO:0000313" key="2">
    <source>
        <dbReference type="Proteomes" id="UP000071065"/>
    </source>
</evidence>
<dbReference type="SUPFAM" id="SSF82171">
    <property type="entry name" value="DPP6 N-terminal domain-like"/>
    <property type="match status" value="1"/>
</dbReference>
<dbReference type="STRING" id="570277.EZMO1_1625"/>
<organism evidence="1 2">
    <name type="scientific">Endozoicomonas montiporae CL-33</name>
    <dbReference type="NCBI Taxonomy" id="570277"/>
    <lineage>
        <taxon>Bacteria</taxon>
        <taxon>Pseudomonadati</taxon>
        <taxon>Pseudomonadota</taxon>
        <taxon>Gammaproteobacteria</taxon>
        <taxon>Oceanospirillales</taxon>
        <taxon>Endozoicomonadaceae</taxon>
        <taxon>Endozoicomonas</taxon>
    </lineage>
</organism>
<dbReference type="PATRIC" id="fig|570277.3.peg.1756"/>
<name>A0A142BAK4_9GAMM</name>
<dbReference type="Proteomes" id="UP000071065">
    <property type="component" value="Chromosome"/>
</dbReference>
<gene>
    <name evidence="1" type="ORF">EZMO1_1625</name>
</gene>
<proteinExistence type="predicted"/>
<dbReference type="AlphaFoldDB" id="A0A142BAK4"/>
<dbReference type="EMBL" id="CP013251">
    <property type="protein sequence ID" value="AMO55780.1"/>
    <property type="molecule type" value="Genomic_DNA"/>
</dbReference>
<protein>
    <submittedName>
        <fullName evidence="1">Uncharacterized protein</fullName>
    </submittedName>
</protein>
<dbReference type="RefSeq" id="WP_145912532.1">
    <property type="nucleotide sequence ID" value="NZ_CP013251.1"/>
</dbReference>
<sequence>MNKSLLFTSLLFFGVSLLLQSTEVLSESNALALLTLKPIRVPHQFLPEKSCPGYVSFIPGTHSVIYGGHDRPCEYCLAHPQNPDCSAYDRRCLSGIVHVKGHRSSFAHLGGVYNWKKMLFDKHHKVMWTAGLFFQGPSSSMISTSNIFSYSNLSGYMRRKHIKFLYYNDSREPYIDIGLASDGSAAAIVINHTNTMQRKVQIINPENNIVIRTLNYSSYSISDQFSLRFSHDNQWLGVVSQGGGYSSNGRPLNILKSDTTSKRSIKGKRKKAGWSNGYMAKLLKSFIVTGA</sequence>
<accession>A0A142BAK4</accession>
<reference evidence="1 2" key="1">
    <citation type="journal article" date="2016" name="Front. Microbiol.">
        <title>Genomic Insight into the Host-Endosymbiont Relationship of Endozoicomonas montiporae CL-33(T) with its Coral Host.</title>
        <authorList>
            <person name="Ding J.-Y."/>
            <person name="Shiu J.-H."/>
            <person name="Chen W.-M."/>
            <person name="Chiang Y.-R."/>
            <person name="Tang S.-L."/>
        </authorList>
    </citation>
    <scope>NUCLEOTIDE SEQUENCE [LARGE SCALE GENOMIC DNA]</scope>
    <source>
        <strain evidence="1 2">CL-33</strain>
    </source>
</reference>